<dbReference type="KEGG" id="ful:C4N20_00850"/>
<dbReference type="GeneID" id="78453337"/>
<dbReference type="RefSeq" id="WP_005981866.1">
    <property type="nucleotide sequence ID" value="NZ_BAABXY010000001.1"/>
</dbReference>
<gene>
    <name evidence="1" type="ORF">NCTC12112_02044</name>
</gene>
<evidence type="ECO:0000313" key="1">
    <source>
        <dbReference type="EMBL" id="SQJ06817.1"/>
    </source>
</evidence>
<reference evidence="1 2" key="1">
    <citation type="submission" date="2018-06" db="EMBL/GenBank/DDBJ databases">
        <authorList>
            <consortium name="Pathogen Informatics"/>
            <person name="Doyle S."/>
        </authorList>
    </citation>
    <scope>NUCLEOTIDE SEQUENCE [LARGE SCALE GENOMIC DNA]</scope>
    <source>
        <strain evidence="1 2">NCTC12112</strain>
    </source>
</reference>
<proteinExistence type="predicted"/>
<dbReference type="Proteomes" id="UP000249008">
    <property type="component" value="Chromosome 1"/>
</dbReference>
<protein>
    <recommendedName>
        <fullName evidence="3">EAL domain-containing protein</fullName>
    </recommendedName>
</protein>
<evidence type="ECO:0000313" key="2">
    <source>
        <dbReference type="Proteomes" id="UP000249008"/>
    </source>
</evidence>
<name>A0AAX1TPT0_9FUSO</name>
<sequence>MVQFYFKRILEKINFNFIPVFDLKDDSIYGYKIIKDFSVIGFNDKDLMYQMAFEDDTFETLVLKLLEKSFQMAIENNCIDKKLFYTLRLNYVLDNSIFFDRIHTLVSSLKLNENNIIFDIKGITDWEKFYEETKNCKFEYLKLYKEDRGIPINLNRVAQEKPELIEIRDTQNFMHIGEYIDNDIKIIFNTNTDPSFTKEDLKKIGADYYYYFNKNKQFDETES</sequence>
<dbReference type="EMBL" id="LS483487">
    <property type="protein sequence ID" value="SQJ06817.1"/>
    <property type="molecule type" value="Genomic_DNA"/>
</dbReference>
<dbReference type="AlphaFoldDB" id="A0AAX1TPT0"/>
<organism evidence="1 2">
    <name type="scientific">Fusobacterium ulcerans</name>
    <dbReference type="NCBI Taxonomy" id="861"/>
    <lineage>
        <taxon>Bacteria</taxon>
        <taxon>Fusobacteriati</taxon>
        <taxon>Fusobacteriota</taxon>
        <taxon>Fusobacteriia</taxon>
        <taxon>Fusobacteriales</taxon>
        <taxon>Fusobacteriaceae</taxon>
        <taxon>Fusobacterium</taxon>
    </lineage>
</organism>
<evidence type="ECO:0008006" key="3">
    <source>
        <dbReference type="Google" id="ProtNLM"/>
    </source>
</evidence>
<accession>A0AAX1TPT0</accession>